<gene>
    <name evidence="3" type="ORF">IV01_02250</name>
</gene>
<dbReference type="EMBL" id="JPQU01000016">
    <property type="protein sequence ID" value="KFE57648.1"/>
    <property type="molecule type" value="Genomic_DNA"/>
</dbReference>
<feature type="coiled-coil region" evidence="1">
    <location>
        <begin position="177"/>
        <end position="204"/>
    </location>
</feature>
<dbReference type="GO" id="GO:0005886">
    <property type="term" value="C:plasma membrane"/>
    <property type="evidence" value="ECO:0007669"/>
    <property type="project" value="TreeGrafter"/>
</dbReference>
<keyword evidence="2" id="KW-0472">Membrane</keyword>
<keyword evidence="1" id="KW-0175">Coiled coil</keyword>
<name>A0A085VQD5_PSESX</name>
<dbReference type="AlphaFoldDB" id="A0A085VQD5"/>
<evidence type="ECO:0000313" key="3">
    <source>
        <dbReference type="EMBL" id="KFE57648.1"/>
    </source>
</evidence>
<keyword evidence="4" id="KW-1185">Reference proteome</keyword>
<comment type="caution">
    <text evidence="3">The sequence shown here is derived from an EMBL/GenBank/DDBJ whole genome shotgun (WGS) entry which is preliminary data.</text>
</comment>
<evidence type="ECO:0000256" key="1">
    <source>
        <dbReference type="SAM" id="Coils"/>
    </source>
</evidence>
<proteinExistence type="predicted"/>
<accession>A0A085VQD5</accession>
<dbReference type="RefSeq" id="WP_032625614.1">
    <property type="nucleotide sequence ID" value="NZ_JPQU01000016.1"/>
</dbReference>
<evidence type="ECO:0000256" key="2">
    <source>
        <dbReference type="SAM" id="Phobius"/>
    </source>
</evidence>
<organism evidence="3 4">
    <name type="scientific">Pseudomonas syringae</name>
    <dbReference type="NCBI Taxonomy" id="317"/>
    <lineage>
        <taxon>Bacteria</taxon>
        <taxon>Pseudomonadati</taxon>
        <taxon>Pseudomonadota</taxon>
        <taxon>Gammaproteobacteria</taxon>
        <taxon>Pseudomonadales</taxon>
        <taxon>Pseudomonadaceae</taxon>
        <taxon>Pseudomonas</taxon>
    </lineage>
</organism>
<evidence type="ECO:0000313" key="4">
    <source>
        <dbReference type="Proteomes" id="UP000028631"/>
    </source>
</evidence>
<dbReference type="InterPro" id="IPR050445">
    <property type="entry name" value="Bact_polysacc_biosynth/exp"/>
</dbReference>
<keyword evidence="2" id="KW-1133">Transmembrane helix</keyword>
<dbReference type="PANTHER" id="PTHR32309:SF13">
    <property type="entry name" value="FERRIC ENTEROBACTIN TRANSPORT PROTEIN FEPE"/>
    <property type="match status" value="1"/>
</dbReference>
<dbReference type="GO" id="GO:0004713">
    <property type="term" value="F:protein tyrosine kinase activity"/>
    <property type="evidence" value="ECO:0007669"/>
    <property type="project" value="TreeGrafter"/>
</dbReference>
<sequence>MSNTGIPKHWRMMIGLVVAPLAVAVIYYAFLAVDRFVSSAQVVVRQESNTTSAALPNLGALLSGASTTSREETLYLREYITSNDMMQLLEERLQWVEHYQQQRRDVFFLLSKKPRREDLLKFYQRMVKATYDESTGLLKVEVHALQPDMAKRMLTAILEASEHFVNEVSHGIAREQMTFAKEELQGARENYAVHKEQLLSFQNENKVLDGKTSAQGRAEIIASLESEYSRQQAVATEMKYKLRANSPQVLQQQARVNSIRAQLAAEKRLLVSAPSGGQANVVASRYQQLLLDTGIAEESYKAAVAALENARIEASKKIRTLVTVVSPNTPEMALYPERIYNLATILLALLMLYGITCFLIASIEDHRD</sequence>
<feature type="transmembrane region" description="Helical" evidence="2">
    <location>
        <begin position="339"/>
        <end position="361"/>
    </location>
</feature>
<dbReference type="PATRIC" id="fig|317.175.peg.473"/>
<feature type="transmembrane region" description="Helical" evidence="2">
    <location>
        <begin position="12"/>
        <end position="31"/>
    </location>
</feature>
<keyword evidence="2" id="KW-0812">Transmembrane</keyword>
<dbReference type="Proteomes" id="UP000028631">
    <property type="component" value="Unassembled WGS sequence"/>
</dbReference>
<dbReference type="PANTHER" id="PTHR32309">
    <property type="entry name" value="TYROSINE-PROTEIN KINASE"/>
    <property type="match status" value="1"/>
</dbReference>
<dbReference type="OrthoDB" id="5580984at2"/>
<reference evidence="3 4" key="1">
    <citation type="submission" date="2014-07" db="EMBL/GenBank/DDBJ databases">
        <title>Draft Genome Sequences of Environmental Pseudomonas syringae strains.</title>
        <authorList>
            <person name="Baltrus D.A."/>
            <person name="Berge O."/>
            <person name="Morris C."/>
        </authorList>
    </citation>
    <scope>NUCLEOTIDE SEQUENCE [LARGE SCALE GENOMIC DNA]</scope>
    <source>
        <strain evidence="3 4">GAW0119</strain>
    </source>
</reference>
<protein>
    <submittedName>
        <fullName evidence="3">ABC transporter permease</fullName>
    </submittedName>
</protein>